<dbReference type="EMBL" id="QGHT01000109">
    <property type="protein sequence ID" value="PWT39071.1"/>
    <property type="molecule type" value="Genomic_DNA"/>
</dbReference>
<dbReference type="RefSeq" id="WP_035168474.1">
    <property type="nucleotide sequence ID" value="NZ_JAJAOY010000107.1"/>
</dbReference>
<reference evidence="2 6" key="2">
    <citation type="journal article" date="2018" name="Front. Microbiol.">
        <title>Comparative Genomics of the Herbivore Gut Symbiont Lactobacillus reuteri Reveals Genetic Diversity and Lifestyle Adaptation.</title>
        <authorList>
            <person name="Zhao J."/>
        </authorList>
    </citation>
    <scope>NUCLEOTIDE SEQUENCE [LARGE SCALE GENOMIC DNA]</scope>
    <source>
        <strain evidence="3 6">LR10</strain>
        <strain evidence="2">LR9</strain>
    </source>
</reference>
<evidence type="ECO:0000313" key="5">
    <source>
        <dbReference type="Proteomes" id="UP000027731"/>
    </source>
</evidence>
<dbReference type="AlphaFoldDB" id="A0A073JNH8"/>
<reference evidence="2" key="3">
    <citation type="submission" date="2018-05" db="EMBL/GenBank/DDBJ databases">
        <authorList>
            <person name="Peng X.Y."/>
            <person name="Xu Y.F."/>
            <person name="Luo D."/>
            <person name="Yu J."/>
            <person name="Gu J.Y."/>
        </authorList>
    </citation>
    <scope>NUCLEOTIDE SEQUENCE</scope>
    <source>
        <strain evidence="3">LR10</strain>
        <strain evidence="2">LR9</strain>
    </source>
</reference>
<evidence type="ECO:0000313" key="1">
    <source>
        <dbReference type="EMBL" id="KEK16152.1"/>
    </source>
</evidence>
<organism evidence="1 5">
    <name type="scientific">Limosilactobacillus reuteri</name>
    <name type="common">Lactobacillus reuteri</name>
    <dbReference type="NCBI Taxonomy" id="1598"/>
    <lineage>
        <taxon>Bacteria</taxon>
        <taxon>Bacillati</taxon>
        <taxon>Bacillota</taxon>
        <taxon>Bacilli</taxon>
        <taxon>Lactobacillales</taxon>
        <taxon>Lactobacillaceae</taxon>
        <taxon>Limosilactobacillus</taxon>
    </lineage>
</organism>
<comment type="caution">
    <text evidence="1">The sequence shown here is derived from an EMBL/GenBank/DDBJ whole genome shotgun (WGS) entry which is preliminary data.</text>
</comment>
<dbReference type="EMBL" id="JOSX01000010">
    <property type="protein sequence ID" value="KEK16152.1"/>
    <property type="molecule type" value="Genomic_DNA"/>
</dbReference>
<sequence>MPKPRKLTDKQRKESAINSVKKWESKNKDKVNYYQYKSKAVNFINKKSTEEDLIFLKNLIDNKLLELKNKDNDIG</sequence>
<evidence type="ECO:0000313" key="4">
    <source>
        <dbReference type="EMBL" id="TGB09067.1"/>
    </source>
</evidence>
<dbReference type="Proteomes" id="UP000027731">
    <property type="component" value="Unassembled WGS sequence"/>
</dbReference>
<proteinExistence type="predicted"/>
<dbReference type="Proteomes" id="UP000245980">
    <property type="component" value="Unassembled WGS sequence"/>
</dbReference>
<reference evidence="4" key="5">
    <citation type="submission" date="2019-04" db="EMBL/GenBank/DDBJ databases">
        <authorList>
            <person name="Bisanz J.E."/>
            <person name="Chagwedera N.D."/>
            <person name="Chawla A."/>
            <person name="Turnbaugh P.J."/>
        </authorList>
    </citation>
    <scope>NUCLEOTIDE SEQUENCE</scope>
    <source>
        <strain evidence="4">I8-5</strain>
    </source>
</reference>
<gene>
    <name evidence="3" type="ORF">DKZ22_11840</name>
    <name evidence="2" type="ORF">DKZ35_03085</name>
    <name evidence="4" type="ORF">E5F87_10715</name>
    <name evidence="1" type="ORF">LR3_08855</name>
</gene>
<protein>
    <submittedName>
        <fullName evidence="1">Uncharacterized protein</fullName>
    </submittedName>
</protein>
<evidence type="ECO:0000313" key="3">
    <source>
        <dbReference type="EMBL" id="PWT39071.1"/>
    </source>
</evidence>
<reference evidence="4" key="4">
    <citation type="journal article" date="2019" name="Cell Metab.">
        <title>Nutrient sensing in CD11c cells alters the gut microbiome to regulate food intake and body mass.</title>
        <authorList>
            <person name="Chagwedera N.D."/>
            <person name="Ang Q.Y."/>
            <person name="Bisanz J.E."/>
            <person name="Leong Y.A."/>
            <person name="Ganeshan K."/>
            <person name="Cai J."/>
            <person name="Patterson A.D."/>
            <person name="Turnbaugh P.J."/>
            <person name="Chawla A."/>
        </authorList>
    </citation>
    <scope>NUCLEOTIDE SEQUENCE</scope>
    <source>
        <strain evidence="4">I8-5</strain>
    </source>
</reference>
<dbReference type="Proteomes" id="UP000245735">
    <property type="component" value="Unassembled WGS sequence"/>
</dbReference>
<dbReference type="Proteomes" id="UP000297521">
    <property type="component" value="Unassembled WGS sequence"/>
</dbReference>
<evidence type="ECO:0000313" key="6">
    <source>
        <dbReference type="Proteomes" id="UP000245980"/>
    </source>
</evidence>
<dbReference type="PATRIC" id="fig|1598.90.peg.570"/>
<accession>A0A073JNH8</accession>
<name>A0A073JNH8_LIMRT</name>
<reference evidence="1 5" key="1">
    <citation type="submission" date="2014-06" db="EMBL/GenBank/DDBJ databases">
        <title>Genetic determinant of reutericyclin biosynthesis of Lactobacillus reuteri.</title>
        <authorList>
            <person name="Lin X."/>
            <person name="Duar R."/>
            <person name="Walter J."/>
            <person name="Gaenzle M."/>
        </authorList>
    </citation>
    <scope>NUCLEOTIDE SEQUENCE [LARGE SCALE GENOMIC DNA]</scope>
    <source>
        <strain evidence="1 5">LTH2584</strain>
    </source>
</reference>
<evidence type="ECO:0000313" key="2">
    <source>
        <dbReference type="EMBL" id="PWT37944.1"/>
    </source>
</evidence>
<dbReference type="EMBL" id="SRKR01000031">
    <property type="protein sequence ID" value="TGB09067.1"/>
    <property type="molecule type" value="Genomic_DNA"/>
</dbReference>
<dbReference type="EMBL" id="QGHV01000011">
    <property type="protein sequence ID" value="PWT37944.1"/>
    <property type="molecule type" value="Genomic_DNA"/>
</dbReference>